<organism evidence="2 3">
    <name type="scientific">Lithocarpus litseifolius</name>
    <dbReference type="NCBI Taxonomy" id="425828"/>
    <lineage>
        <taxon>Eukaryota</taxon>
        <taxon>Viridiplantae</taxon>
        <taxon>Streptophyta</taxon>
        <taxon>Embryophyta</taxon>
        <taxon>Tracheophyta</taxon>
        <taxon>Spermatophyta</taxon>
        <taxon>Magnoliopsida</taxon>
        <taxon>eudicotyledons</taxon>
        <taxon>Gunneridae</taxon>
        <taxon>Pentapetalae</taxon>
        <taxon>rosids</taxon>
        <taxon>fabids</taxon>
        <taxon>Fagales</taxon>
        <taxon>Fagaceae</taxon>
        <taxon>Lithocarpus</taxon>
    </lineage>
</organism>
<gene>
    <name evidence="2" type="ORF">SO802_013474</name>
</gene>
<keyword evidence="1" id="KW-0472">Membrane</keyword>
<evidence type="ECO:0000313" key="3">
    <source>
        <dbReference type="Proteomes" id="UP001459277"/>
    </source>
</evidence>
<dbReference type="AlphaFoldDB" id="A0AAW2D5P8"/>
<keyword evidence="1" id="KW-1133">Transmembrane helix</keyword>
<dbReference type="Proteomes" id="UP001459277">
    <property type="component" value="Unassembled WGS sequence"/>
</dbReference>
<sequence>MNVFHQSLQFSSSSPQFAYSWLCNDLSSPNFYIVGFLETVPFVEKLQISTKLSQPKFFLSFLFLVGLYLMCNILPAILVFLVGYFPPLLYEGFSKFYTEIYNGVSCVGITQYEKFCKNWPPMYIHLFNDFIFLLQFFR</sequence>
<keyword evidence="3" id="KW-1185">Reference proteome</keyword>
<evidence type="ECO:0000256" key="1">
    <source>
        <dbReference type="SAM" id="Phobius"/>
    </source>
</evidence>
<comment type="caution">
    <text evidence="2">The sequence shown here is derived from an EMBL/GenBank/DDBJ whole genome shotgun (WGS) entry which is preliminary data.</text>
</comment>
<keyword evidence="1" id="KW-0812">Transmembrane</keyword>
<dbReference type="EMBL" id="JAZDWU010000004">
    <property type="protein sequence ID" value="KAL0005913.1"/>
    <property type="molecule type" value="Genomic_DNA"/>
</dbReference>
<proteinExistence type="predicted"/>
<reference evidence="2 3" key="1">
    <citation type="submission" date="2024-01" db="EMBL/GenBank/DDBJ databases">
        <title>A telomere-to-telomere, gap-free genome of sweet tea (Lithocarpus litseifolius).</title>
        <authorList>
            <person name="Zhou J."/>
        </authorList>
    </citation>
    <scope>NUCLEOTIDE SEQUENCE [LARGE SCALE GENOMIC DNA]</scope>
    <source>
        <strain evidence="2">Zhou-2022a</strain>
        <tissue evidence="2">Leaf</tissue>
    </source>
</reference>
<feature type="transmembrane region" description="Helical" evidence="1">
    <location>
        <begin position="57"/>
        <end position="85"/>
    </location>
</feature>
<name>A0AAW2D5P8_9ROSI</name>
<evidence type="ECO:0000313" key="2">
    <source>
        <dbReference type="EMBL" id="KAL0005913.1"/>
    </source>
</evidence>
<protein>
    <submittedName>
        <fullName evidence="2">Uncharacterized protein</fullName>
    </submittedName>
</protein>
<accession>A0AAW2D5P8</accession>